<dbReference type="InterPro" id="IPR001304">
    <property type="entry name" value="C-type_lectin-like"/>
</dbReference>
<dbReference type="PANTHER" id="PTHR45784:SF3">
    <property type="entry name" value="C-TYPE LECTIN DOMAIN FAMILY 4 MEMBER K-LIKE-RELATED"/>
    <property type="match status" value="1"/>
</dbReference>
<dbReference type="InterPro" id="IPR016187">
    <property type="entry name" value="CTDL_fold"/>
</dbReference>
<dbReference type="InterPro" id="IPR016186">
    <property type="entry name" value="C-type_lectin-like/link_sf"/>
</dbReference>
<protein>
    <submittedName>
        <fullName evidence="1">Uncharacterized protein</fullName>
    </submittedName>
</protein>
<dbReference type="InParanoid" id="K1PFP2"/>
<dbReference type="CDD" id="cd00037">
    <property type="entry name" value="CLECT"/>
    <property type="match status" value="1"/>
</dbReference>
<organism evidence="1">
    <name type="scientific">Magallana gigas</name>
    <name type="common">Pacific oyster</name>
    <name type="synonym">Crassostrea gigas</name>
    <dbReference type="NCBI Taxonomy" id="29159"/>
    <lineage>
        <taxon>Eukaryota</taxon>
        <taxon>Metazoa</taxon>
        <taxon>Spiralia</taxon>
        <taxon>Lophotrochozoa</taxon>
        <taxon>Mollusca</taxon>
        <taxon>Bivalvia</taxon>
        <taxon>Autobranchia</taxon>
        <taxon>Pteriomorphia</taxon>
        <taxon>Ostreida</taxon>
        <taxon>Ostreoidea</taxon>
        <taxon>Ostreidae</taxon>
        <taxon>Magallana</taxon>
    </lineage>
</organism>
<reference evidence="1" key="1">
    <citation type="journal article" date="2012" name="Nature">
        <title>The oyster genome reveals stress adaptation and complexity of shell formation.</title>
        <authorList>
            <person name="Zhang G."/>
            <person name="Fang X."/>
            <person name="Guo X."/>
            <person name="Li L."/>
            <person name="Luo R."/>
            <person name="Xu F."/>
            <person name="Yang P."/>
            <person name="Zhang L."/>
            <person name="Wang X."/>
            <person name="Qi H."/>
            <person name="Xiong Z."/>
            <person name="Que H."/>
            <person name="Xie Y."/>
            <person name="Holland P.W."/>
            <person name="Paps J."/>
            <person name="Zhu Y."/>
            <person name="Wu F."/>
            <person name="Chen Y."/>
            <person name="Wang J."/>
            <person name="Peng C."/>
            <person name="Meng J."/>
            <person name="Yang L."/>
            <person name="Liu J."/>
            <person name="Wen B."/>
            <person name="Zhang N."/>
            <person name="Huang Z."/>
            <person name="Zhu Q."/>
            <person name="Feng Y."/>
            <person name="Mount A."/>
            <person name="Hedgecock D."/>
            <person name="Xu Z."/>
            <person name="Liu Y."/>
            <person name="Domazet-Loso T."/>
            <person name="Du Y."/>
            <person name="Sun X."/>
            <person name="Zhang S."/>
            <person name="Liu B."/>
            <person name="Cheng P."/>
            <person name="Jiang X."/>
            <person name="Li J."/>
            <person name="Fan D."/>
            <person name="Wang W."/>
            <person name="Fu W."/>
            <person name="Wang T."/>
            <person name="Wang B."/>
            <person name="Zhang J."/>
            <person name="Peng Z."/>
            <person name="Li Y."/>
            <person name="Li N."/>
            <person name="Wang J."/>
            <person name="Chen M."/>
            <person name="He Y."/>
            <person name="Tan F."/>
            <person name="Song X."/>
            <person name="Zheng Q."/>
            <person name="Huang R."/>
            <person name="Yang H."/>
            <person name="Du X."/>
            <person name="Chen L."/>
            <person name="Yang M."/>
            <person name="Gaffney P.M."/>
            <person name="Wang S."/>
            <person name="Luo L."/>
            <person name="She Z."/>
            <person name="Ming Y."/>
            <person name="Huang W."/>
            <person name="Zhang S."/>
            <person name="Huang B."/>
            <person name="Zhang Y."/>
            <person name="Qu T."/>
            <person name="Ni P."/>
            <person name="Miao G."/>
            <person name="Wang J."/>
            <person name="Wang Q."/>
            <person name="Steinberg C.E."/>
            <person name="Wang H."/>
            <person name="Li N."/>
            <person name="Qian L."/>
            <person name="Zhang G."/>
            <person name="Li Y."/>
            <person name="Yang H."/>
            <person name="Liu X."/>
            <person name="Wang J."/>
            <person name="Yin Y."/>
            <person name="Wang J."/>
        </authorList>
    </citation>
    <scope>NUCLEOTIDE SEQUENCE [LARGE SCALE GENOMIC DNA]</scope>
    <source>
        <strain evidence="1">05x7-T-G4-1.051#20</strain>
    </source>
</reference>
<dbReference type="PANTHER" id="PTHR45784">
    <property type="entry name" value="C-TYPE LECTIN DOMAIN FAMILY 20 MEMBER A-RELATED"/>
    <property type="match status" value="1"/>
</dbReference>
<gene>
    <name evidence="1" type="ORF">CGI_10001708</name>
</gene>
<proteinExistence type="predicted"/>
<sequence>MWEFQLYLFVFGLLATRGVSGFYYGLNAGVTQAAAKSHCQSIGLRLAVLETLAEYEEAKAFLVEYDDIWDKGADVWIGLERDFSAPTLSFKWIDGSTLTNDSFGYPPWKSASIPSDDKACVMLDWGGMHLKFEPHGCSASKDFLCEGFHIVTSSVTWGTAKSGCEANNMKLASLPNSDAHTAASQFINVKRAIAYVAFVFKKEKNNYI</sequence>
<dbReference type="HOGENOM" id="CLU_1322042_0_0_1"/>
<dbReference type="SUPFAM" id="SSF56436">
    <property type="entry name" value="C-type lectin-like"/>
    <property type="match status" value="1"/>
</dbReference>
<dbReference type="SMART" id="SM00034">
    <property type="entry name" value="CLECT"/>
    <property type="match status" value="1"/>
</dbReference>
<dbReference type="AlphaFoldDB" id="K1PFP2"/>
<dbReference type="EMBL" id="JH815910">
    <property type="protein sequence ID" value="EKC22687.1"/>
    <property type="molecule type" value="Genomic_DNA"/>
</dbReference>
<evidence type="ECO:0000313" key="1">
    <source>
        <dbReference type="EMBL" id="EKC22687.1"/>
    </source>
</evidence>
<accession>K1PFP2</accession>
<dbReference type="Gene3D" id="3.10.100.10">
    <property type="entry name" value="Mannose-Binding Protein A, subunit A"/>
    <property type="match status" value="1"/>
</dbReference>
<dbReference type="PROSITE" id="PS50041">
    <property type="entry name" value="C_TYPE_LECTIN_2"/>
    <property type="match status" value="1"/>
</dbReference>
<name>K1PFP2_MAGGI</name>
<dbReference type="Pfam" id="PF00059">
    <property type="entry name" value="Lectin_C"/>
    <property type="match status" value="1"/>
</dbReference>